<organism evidence="1 2">
    <name type="scientific">Thelephora ganbajun</name>
    <name type="common">Ganba fungus</name>
    <dbReference type="NCBI Taxonomy" id="370292"/>
    <lineage>
        <taxon>Eukaryota</taxon>
        <taxon>Fungi</taxon>
        <taxon>Dikarya</taxon>
        <taxon>Basidiomycota</taxon>
        <taxon>Agaricomycotina</taxon>
        <taxon>Agaricomycetes</taxon>
        <taxon>Thelephorales</taxon>
        <taxon>Thelephoraceae</taxon>
        <taxon>Thelephora</taxon>
    </lineage>
</organism>
<keyword evidence="2" id="KW-1185">Reference proteome</keyword>
<reference evidence="1" key="2">
    <citation type="journal article" date="2020" name="Nat. Commun.">
        <title>Large-scale genome sequencing of mycorrhizal fungi provides insights into the early evolution of symbiotic traits.</title>
        <authorList>
            <person name="Miyauchi S."/>
            <person name="Kiss E."/>
            <person name="Kuo A."/>
            <person name="Drula E."/>
            <person name="Kohler A."/>
            <person name="Sanchez-Garcia M."/>
            <person name="Morin E."/>
            <person name="Andreopoulos B."/>
            <person name="Barry K.W."/>
            <person name="Bonito G."/>
            <person name="Buee M."/>
            <person name="Carver A."/>
            <person name="Chen C."/>
            <person name="Cichocki N."/>
            <person name="Clum A."/>
            <person name="Culley D."/>
            <person name="Crous P.W."/>
            <person name="Fauchery L."/>
            <person name="Girlanda M."/>
            <person name="Hayes R.D."/>
            <person name="Keri Z."/>
            <person name="LaButti K."/>
            <person name="Lipzen A."/>
            <person name="Lombard V."/>
            <person name="Magnuson J."/>
            <person name="Maillard F."/>
            <person name="Murat C."/>
            <person name="Nolan M."/>
            <person name="Ohm R.A."/>
            <person name="Pangilinan J."/>
            <person name="Pereira M.F."/>
            <person name="Perotto S."/>
            <person name="Peter M."/>
            <person name="Pfister S."/>
            <person name="Riley R."/>
            <person name="Sitrit Y."/>
            <person name="Stielow J.B."/>
            <person name="Szollosi G."/>
            <person name="Zifcakova L."/>
            <person name="Stursova M."/>
            <person name="Spatafora J.W."/>
            <person name="Tedersoo L."/>
            <person name="Vaario L.M."/>
            <person name="Yamada A."/>
            <person name="Yan M."/>
            <person name="Wang P."/>
            <person name="Xu J."/>
            <person name="Bruns T."/>
            <person name="Baldrian P."/>
            <person name="Vilgalys R."/>
            <person name="Dunand C."/>
            <person name="Henrissat B."/>
            <person name="Grigoriev I.V."/>
            <person name="Hibbett D."/>
            <person name="Nagy L.G."/>
            <person name="Martin F.M."/>
        </authorList>
    </citation>
    <scope>NUCLEOTIDE SEQUENCE</scope>
    <source>
        <strain evidence="1">P2</strain>
    </source>
</reference>
<dbReference type="Proteomes" id="UP000886501">
    <property type="component" value="Unassembled WGS sequence"/>
</dbReference>
<evidence type="ECO:0000313" key="2">
    <source>
        <dbReference type="Proteomes" id="UP000886501"/>
    </source>
</evidence>
<accession>A0ACB6Z4G1</accession>
<reference evidence="1" key="1">
    <citation type="submission" date="2019-10" db="EMBL/GenBank/DDBJ databases">
        <authorList>
            <consortium name="DOE Joint Genome Institute"/>
            <person name="Kuo A."/>
            <person name="Miyauchi S."/>
            <person name="Kiss E."/>
            <person name="Drula E."/>
            <person name="Kohler A."/>
            <person name="Sanchez-Garcia M."/>
            <person name="Andreopoulos B."/>
            <person name="Barry K.W."/>
            <person name="Bonito G."/>
            <person name="Buee M."/>
            <person name="Carver A."/>
            <person name="Chen C."/>
            <person name="Cichocki N."/>
            <person name="Clum A."/>
            <person name="Culley D."/>
            <person name="Crous P.W."/>
            <person name="Fauchery L."/>
            <person name="Girlanda M."/>
            <person name="Hayes R."/>
            <person name="Keri Z."/>
            <person name="Labutti K."/>
            <person name="Lipzen A."/>
            <person name="Lombard V."/>
            <person name="Magnuson J."/>
            <person name="Maillard F."/>
            <person name="Morin E."/>
            <person name="Murat C."/>
            <person name="Nolan M."/>
            <person name="Ohm R."/>
            <person name="Pangilinan J."/>
            <person name="Pereira M."/>
            <person name="Perotto S."/>
            <person name="Peter M."/>
            <person name="Riley R."/>
            <person name="Sitrit Y."/>
            <person name="Stielow B."/>
            <person name="Szollosi G."/>
            <person name="Zifcakova L."/>
            <person name="Stursova M."/>
            <person name="Spatafora J.W."/>
            <person name="Tedersoo L."/>
            <person name="Vaario L.-M."/>
            <person name="Yamada A."/>
            <person name="Yan M."/>
            <person name="Wang P."/>
            <person name="Xu J."/>
            <person name="Bruns T."/>
            <person name="Baldrian P."/>
            <person name="Vilgalys R."/>
            <person name="Henrissat B."/>
            <person name="Grigoriev I.V."/>
            <person name="Hibbett D."/>
            <person name="Nagy L.G."/>
            <person name="Martin F.M."/>
        </authorList>
    </citation>
    <scope>NUCLEOTIDE SEQUENCE</scope>
    <source>
        <strain evidence="1">P2</strain>
    </source>
</reference>
<proteinExistence type="predicted"/>
<gene>
    <name evidence="1" type="ORF">BDM02DRAFT_3190945</name>
</gene>
<protein>
    <submittedName>
        <fullName evidence="1">Uncharacterized protein</fullName>
    </submittedName>
</protein>
<dbReference type="EMBL" id="MU118164">
    <property type="protein sequence ID" value="KAF9644041.1"/>
    <property type="molecule type" value="Genomic_DNA"/>
</dbReference>
<sequence length="126" mass="13493">MTVLISLTHLAKNSLGLVIILSILHVVKRRPDSPIDDGTKAYVENVKLAVKTTFFVPRGLQKQSQSLIPPVPPPHRDSAVVALPQARGDGNDLEGQDPSDVNPKDGGVPGEKHSDLDAKFGDPNCD</sequence>
<evidence type="ECO:0000313" key="1">
    <source>
        <dbReference type="EMBL" id="KAF9644041.1"/>
    </source>
</evidence>
<comment type="caution">
    <text evidence="1">The sequence shown here is derived from an EMBL/GenBank/DDBJ whole genome shotgun (WGS) entry which is preliminary data.</text>
</comment>
<name>A0ACB6Z4G1_THEGA</name>